<evidence type="ECO:0000313" key="8">
    <source>
        <dbReference type="Proteomes" id="UP000245771"/>
    </source>
</evidence>
<dbReference type="GO" id="GO:0003727">
    <property type="term" value="F:single-stranded RNA binding"/>
    <property type="evidence" value="ECO:0007669"/>
    <property type="project" value="TreeGrafter"/>
</dbReference>
<protein>
    <submittedName>
        <fullName evidence="7">Endonuclease V</fullName>
    </submittedName>
</protein>
<evidence type="ECO:0000256" key="6">
    <source>
        <dbReference type="SAM" id="MobiDB-lite"/>
    </source>
</evidence>
<keyword evidence="8" id="KW-1185">Reference proteome</keyword>
<reference evidence="7 8" key="1">
    <citation type="journal article" date="2018" name="Mol. Biol. Evol.">
        <title>Broad Genomic Sampling Reveals a Smut Pathogenic Ancestry of the Fungal Clade Ustilaginomycotina.</title>
        <authorList>
            <person name="Kijpornyongpan T."/>
            <person name="Mondo S.J."/>
            <person name="Barry K."/>
            <person name="Sandor L."/>
            <person name="Lee J."/>
            <person name="Lipzen A."/>
            <person name="Pangilinan J."/>
            <person name="LaButti K."/>
            <person name="Hainaut M."/>
            <person name="Henrissat B."/>
            <person name="Grigoriev I.V."/>
            <person name="Spatafora J.W."/>
            <person name="Aime M.C."/>
        </authorList>
    </citation>
    <scope>NUCLEOTIDE SEQUENCE [LARGE SCALE GENOMIC DNA]</scope>
    <source>
        <strain evidence="7 8">MCA 3882</strain>
    </source>
</reference>
<feature type="region of interest" description="Disordered" evidence="6">
    <location>
        <begin position="183"/>
        <end position="204"/>
    </location>
</feature>
<evidence type="ECO:0000256" key="3">
    <source>
        <dbReference type="ARBA" id="ARBA00022722"/>
    </source>
</evidence>
<feature type="compositionally biased region" description="Basic and acidic residues" evidence="6">
    <location>
        <begin position="185"/>
        <end position="201"/>
    </location>
</feature>
<dbReference type="InParanoid" id="A0A316VE19"/>
<dbReference type="PANTHER" id="PTHR28511:SF1">
    <property type="entry name" value="ENDONUCLEASE V"/>
    <property type="match status" value="1"/>
</dbReference>
<evidence type="ECO:0000256" key="5">
    <source>
        <dbReference type="ARBA" id="ARBA00022801"/>
    </source>
</evidence>
<proteinExistence type="predicted"/>
<dbReference type="CDD" id="cd06559">
    <property type="entry name" value="Endonuclease_V"/>
    <property type="match status" value="1"/>
</dbReference>
<dbReference type="RefSeq" id="XP_025354007.1">
    <property type="nucleotide sequence ID" value="XM_025502627.1"/>
</dbReference>
<dbReference type="GeneID" id="37024408"/>
<gene>
    <name evidence="7" type="ORF">FA14DRAFT_64816</name>
</gene>
<dbReference type="GO" id="GO:0006281">
    <property type="term" value="P:DNA repair"/>
    <property type="evidence" value="ECO:0007669"/>
    <property type="project" value="InterPro"/>
</dbReference>
<accession>A0A316VE19</accession>
<organism evidence="7 8">
    <name type="scientific">Meira miltonrushii</name>
    <dbReference type="NCBI Taxonomy" id="1280837"/>
    <lineage>
        <taxon>Eukaryota</taxon>
        <taxon>Fungi</taxon>
        <taxon>Dikarya</taxon>
        <taxon>Basidiomycota</taxon>
        <taxon>Ustilaginomycotina</taxon>
        <taxon>Exobasidiomycetes</taxon>
        <taxon>Exobasidiales</taxon>
        <taxon>Brachybasidiaceae</taxon>
        <taxon>Meira</taxon>
    </lineage>
</organism>
<evidence type="ECO:0000256" key="1">
    <source>
        <dbReference type="ARBA" id="ARBA00004496"/>
    </source>
</evidence>
<keyword evidence="3" id="KW-0540">Nuclease</keyword>
<keyword evidence="5" id="KW-0378">Hydrolase</keyword>
<sequence length="284" mass="31299">MCCDDRGRVANLSKPLLEEYENVKDEREAMRLESRVKEALQDAPPLECSPSTRFILALDIGYSTNSNLSVAAGIVYDTIENEIVAQKALSQPTSSFEYIPGLLAFREVPLLAKVVGDLLANERYTNLANHYDLANDIVLMCDGNGTLHPRLCGLACHLGLLFGLPAFGVGKTYLIGAPIDSNMQDEDRTRTEDPDKVDFHPLKSTLPSPRGSTIPLYVQGQLAGHMVRTQDNINPLFVSSGVGISQIDAVKMTLALCTEYRQPEPIRIVDHLGRMEIKRLEEGT</sequence>
<dbReference type="OrthoDB" id="20018at2759"/>
<dbReference type="GO" id="GO:0005737">
    <property type="term" value="C:cytoplasm"/>
    <property type="evidence" value="ECO:0007669"/>
    <property type="project" value="UniProtKB-SubCell"/>
</dbReference>
<dbReference type="GO" id="GO:0016891">
    <property type="term" value="F:RNA endonuclease activity producing 5'-phosphomonoesters, hydrolytic mechanism"/>
    <property type="evidence" value="ECO:0007669"/>
    <property type="project" value="TreeGrafter"/>
</dbReference>
<evidence type="ECO:0000313" key="7">
    <source>
        <dbReference type="EMBL" id="PWN33705.1"/>
    </source>
</evidence>
<keyword evidence="4 7" id="KW-0255">Endonuclease</keyword>
<name>A0A316VE19_9BASI</name>
<evidence type="ECO:0000256" key="4">
    <source>
        <dbReference type="ARBA" id="ARBA00022759"/>
    </source>
</evidence>
<dbReference type="FunCoup" id="A0A316VE19">
    <property type="interactions" value="45"/>
</dbReference>
<dbReference type="Gene3D" id="3.30.2170.10">
    <property type="entry name" value="archaeoglobus fulgidus dsm 4304 superfamily"/>
    <property type="match status" value="1"/>
</dbReference>
<dbReference type="STRING" id="1280837.A0A316VE19"/>
<comment type="subcellular location">
    <subcellularLocation>
        <location evidence="1">Cytoplasm</location>
    </subcellularLocation>
</comment>
<dbReference type="AlphaFoldDB" id="A0A316VE19"/>
<dbReference type="EMBL" id="KZ819604">
    <property type="protein sequence ID" value="PWN33705.1"/>
    <property type="molecule type" value="Genomic_DNA"/>
</dbReference>
<evidence type="ECO:0000256" key="2">
    <source>
        <dbReference type="ARBA" id="ARBA00022490"/>
    </source>
</evidence>
<dbReference type="Pfam" id="PF04493">
    <property type="entry name" value="Endonuclease_5"/>
    <property type="match status" value="1"/>
</dbReference>
<dbReference type="PANTHER" id="PTHR28511">
    <property type="entry name" value="ENDONUCLEASE V"/>
    <property type="match status" value="1"/>
</dbReference>
<dbReference type="Proteomes" id="UP000245771">
    <property type="component" value="Unassembled WGS sequence"/>
</dbReference>
<keyword evidence="2" id="KW-0963">Cytoplasm</keyword>
<dbReference type="InterPro" id="IPR007581">
    <property type="entry name" value="Endonuclease-V"/>
</dbReference>